<feature type="compositionally biased region" description="Polar residues" evidence="4">
    <location>
        <begin position="157"/>
        <end position="171"/>
    </location>
</feature>
<reference evidence="5 6" key="1">
    <citation type="journal article" date="2023" name="Sci. Data">
        <title>Genome assembly of the Korean intertidal mud-creeper Batillaria attramentaria.</title>
        <authorList>
            <person name="Patra A.K."/>
            <person name="Ho P.T."/>
            <person name="Jun S."/>
            <person name="Lee S.J."/>
            <person name="Kim Y."/>
            <person name="Won Y.J."/>
        </authorList>
    </citation>
    <scope>NUCLEOTIDE SEQUENCE [LARGE SCALE GENOMIC DNA]</scope>
    <source>
        <strain evidence="5">Wonlab-2016</strain>
    </source>
</reference>
<dbReference type="PANTHER" id="PTHR11927:SF9">
    <property type="entry name" value="L-FUCOSYLTRANSFERASE"/>
    <property type="match status" value="1"/>
</dbReference>
<dbReference type="GO" id="GO:0016757">
    <property type="term" value="F:glycosyltransferase activity"/>
    <property type="evidence" value="ECO:0007669"/>
    <property type="project" value="UniProtKB-KW"/>
</dbReference>
<comment type="pathway">
    <text evidence="3">Protein modification; protein glycosylation.</text>
</comment>
<dbReference type="InterPro" id="IPR002516">
    <property type="entry name" value="Glyco_trans_11"/>
</dbReference>
<evidence type="ECO:0000256" key="2">
    <source>
        <dbReference type="ARBA" id="ARBA00022679"/>
    </source>
</evidence>
<feature type="compositionally biased region" description="Low complexity" evidence="4">
    <location>
        <begin position="183"/>
        <end position="200"/>
    </location>
</feature>
<dbReference type="EC" id="2.4.1.-" evidence="3"/>
<feature type="compositionally biased region" description="Basic and acidic residues" evidence="4">
    <location>
        <begin position="117"/>
        <end position="135"/>
    </location>
</feature>
<dbReference type="Proteomes" id="UP001519460">
    <property type="component" value="Unassembled WGS sequence"/>
</dbReference>
<comment type="caution">
    <text evidence="5">The sequence shown here is derived from an EMBL/GenBank/DDBJ whole genome shotgun (WGS) entry which is preliminary data.</text>
</comment>
<keyword evidence="3" id="KW-0333">Golgi apparatus</keyword>
<comment type="subcellular location">
    <subcellularLocation>
        <location evidence="3">Golgi apparatus</location>
        <location evidence="3">Golgi stack membrane</location>
        <topology evidence="3">Single-pass type II membrane protein</topology>
    </subcellularLocation>
</comment>
<keyword evidence="2 3" id="KW-0808">Transferase</keyword>
<evidence type="ECO:0000313" key="6">
    <source>
        <dbReference type="Proteomes" id="UP001519460"/>
    </source>
</evidence>
<protein>
    <recommendedName>
        <fullName evidence="3">L-Fucosyltransferase</fullName>
        <ecNumber evidence="3">2.4.1.-</ecNumber>
    </recommendedName>
</protein>
<dbReference type="PANTHER" id="PTHR11927">
    <property type="entry name" value="GALACTOSIDE 2-L-FUCOSYLTRANSFERASE"/>
    <property type="match status" value="1"/>
</dbReference>
<sequence length="489" mass="54904">MGLGTHFYKFRPLRASTTATFSQETEVALPSHKSHNLYRAPSVQSSEVKTTELEETGETSVTDQKARTATSARHAASEVPGQDVSNKAETRDTENKNSPDTAAASERNDTKVAVPRESTRKPDTAAESKDGKSKSSPENSNKVMSPNSGGPPDISRKQSNNTRELKTTNPPRVSPQVLPPSPDKTSTSNSSSNASLPLNKNRGDTPDRGPRVLCHVLIGRLGNQLFQFASVLGLAYATNRIPVFIVPEQRHEIRLNDVFKHPVTYPARRQAELVERCNKAKRNKHEGPHCCRYNKNLTELDPAHDYNLGGYLQSWRYFKPVEGLVRQKMVFSDEIQKNVSEIVRDLRTKYKSYTLVGFHVRKGDITQNGNIALGYKSAGPGYINRSLEYFHSRFPDSVFVVSSDSIQWCRDNFPERYKLHFLEGNWSPVDLLVLASLDHIVTSFGTYSWWAGYWNRGITLYMDDFVVPGSPIGDQYNKTDYIYPGWVGL</sequence>
<name>A0ABD0L8V7_9CAEN</name>
<keyword evidence="6" id="KW-1185">Reference proteome</keyword>
<feature type="region of interest" description="Disordered" evidence="4">
    <location>
        <begin position="26"/>
        <end position="209"/>
    </location>
</feature>
<dbReference type="CDD" id="cd11301">
    <property type="entry name" value="Fut1_Fut2_like"/>
    <property type="match status" value="1"/>
</dbReference>
<evidence type="ECO:0000313" key="5">
    <source>
        <dbReference type="EMBL" id="KAK7495723.1"/>
    </source>
</evidence>
<dbReference type="AlphaFoldDB" id="A0ABD0L8V7"/>
<dbReference type="EMBL" id="JACVVK020000072">
    <property type="protein sequence ID" value="KAK7495723.1"/>
    <property type="molecule type" value="Genomic_DNA"/>
</dbReference>
<keyword evidence="1 3" id="KW-0328">Glycosyltransferase</keyword>
<feature type="compositionally biased region" description="Basic and acidic residues" evidence="4">
    <location>
        <begin position="86"/>
        <end position="97"/>
    </location>
</feature>
<dbReference type="Pfam" id="PF01531">
    <property type="entry name" value="Glyco_transf_11"/>
    <property type="match status" value="1"/>
</dbReference>
<feature type="compositionally biased region" description="Polar residues" evidence="4">
    <location>
        <begin position="136"/>
        <end position="148"/>
    </location>
</feature>
<keyword evidence="3" id="KW-0812">Transmembrane</keyword>
<keyword evidence="3" id="KW-0325">Glycoprotein</keyword>
<accession>A0ABD0L8V7</accession>
<gene>
    <name evidence="5" type="ORF">BaRGS_00012943</name>
</gene>
<evidence type="ECO:0000256" key="4">
    <source>
        <dbReference type="SAM" id="MobiDB-lite"/>
    </source>
</evidence>
<comment type="similarity">
    <text evidence="3">Belongs to the glycosyltransferase 11 family.</text>
</comment>
<evidence type="ECO:0000256" key="3">
    <source>
        <dbReference type="RuleBase" id="RU363129"/>
    </source>
</evidence>
<proteinExistence type="inferred from homology"/>
<evidence type="ECO:0000256" key="1">
    <source>
        <dbReference type="ARBA" id="ARBA00022676"/>
    </source>
</evidence>
<keyword evidence="3" id="KW-0735">Signal-anchor</keyword>
<dbReference type="GO" id="GO:0032580">
    <property type="term" value="C:Golgi cisterna membrane"/>
    <property type="evidence" value="ECO:0007669"/>
    <property type="project" value="UniProtKB-SubCell"/>
</dbReference>
<organism evidence="5 6">
    <name type="scientific">Batillaria attramentaria</name>
    <dbReference type="NCBI Taxonomy" id="370345"/>
    <lineage>
        <taxon>Eukaryota</taxon>
        <taxon>Metazoa</taxon>
        <taxon>Spiralia</taxon>
        <taxon>Lophotrochozoa</taxon>
        <taxon>Mollusca</taxon>
        <taxon>Gastropoda</taxon>
        <taxon>Caenogastropoda</taxon>
        <taxon>Sorbeoconcha</taxon>
        <taxon>Cerithioidea</taxon>
        <taxon>Batillariidae</taxon>
        <taxon>Batillaria</taxon>
    </lineage>
</organism>